<evidence type="ECO:0000313" key="1">
    <source>
        <dbReference type="EMBL" id="MBX64045.1"/>
    </source>
</evidence>
<organism evidence="1">
    <name type="scientific">Rhizophora mucronata</name>
    <name type="common">Asiatic mangrove</name>
    <dbReference type="NCBI Taxonomy" id="61149"/>
    <lineage>
        <taxon>Eukaryota</taxon>
        <taxon>Viridiplantae</taxon>
        <taxon>Streptophyta</taxon>
        <taxon>Embryophyta</taxon>
        <taxon>Tracheophyta</taxon>
        <taxon>Spermatophyta</taxon>
        <taxon>Magnoliopsida</taxon>
        <taxon>eudicotyledons</taxon>
        <taxon>Gunneridae</taxon>
        <taxon>Pentapetalae</taxon>
        <taxon>rosids</taxon>
        <taxon>fabids</taxon>
        <taxon>Malpighiales</taxon>
        <taxon>Rhizophoraceae</taxon>
        <taxon>Rhizophora</taxon>
    </lineage>
</organism>
<dbReference type="AlphaFoldDB" id="A0A2P2QAP6"/>
<accession>A0A2P2QAP6</accession>
<sequence>MINIFYPFCLCKTITFIL</sequence>
<dbReference type="EMBL" id="GGEC01083561">
    <property type="protein sequence ID" value="MBX64045.1"/>
    <property type="molecule type" value="Transcribed_RNA"/>
</dbReference>
<protein>
    <submittedName>
        <fullName evidence="1">Uncharacterized protein</fullName>
    </submittedName>
</protein>
<proteinExistence type="predicted"/>
<reference evidence="1" key="1">
    <citation type="submission" date="2018-02" db="EMBL/GenBank/DDBJ databases">
        <title>Rhizophora mucronata_Transcriptome.</title>
        <authorList>
            <person name="Meera S.P."/>
            <person name="Sreeshan A."/>
            <person name="Augustine A."/>
        </authorList>
    </citation>
    <scope>NUCLEOTIDE SEQUENCE</scope>
    <source>
        <tissue evidence="1">Leaf</tissue>
    </source>
</reference>
<name>A0A2P2QAP6_RHIMU</name>